<dbReference type="InterPro" id="IPR012340">
    <property type="entry name" value="NA-bd_OB-fold"/>
</dbReference>
<dbReference type="GO" id="GO:0017101">
    <property type="term" value="C:aminoacyl-tRNA synthetase multienzyme complex"/>
    <property type="evidence" value="ECO:0007669"/>
    <property type="project" value="TreeGrafter"/>
</dbReference>
<comment type="catalytic activity">
    <reaction evidence="9">
        <text>tRNA(Asp) + L-aspartate + ATP = L-aspartyl-tRNA(Asp) + AMP + diphosphate</text>
        <dbReference type="Rhea" id="RHEA:19649"/>
        <dbReference type="Rhea" id="RHEA-COMP:9660"/>
        <dbReference type="Rhea" id="RHEA-COMP:9678"/>
        <dbReference type="ChEBI" id="CHEBI:29991"/>
        <dbReference type="ChEBI" id="CHEBI:30616"/>
        <dbReference type="ChEBI" id="CHEBI:33019"/>
        <dbReference type="ChEBI" id="CHEBI:78442"/>
        <dbReference type="ChEBI" id="CHEBI:78516"/>
        <dbReference type="ChEBI" id="CHEBI:456215"/>
        <dbReference type="EC" id="6.1.1.12"/>
    </reaction>
</comment>
<organism evidence="11 12">
    <name type="scientific">Candidatus Kaiserbacteria bacterium RIFCSPHIGHO2_01_FULL_56_24</name>
    <dbReference type="NCBI Taxonomy" id="1798487"/>
    <lineage>
        <taxon>Bacteria</taxon>
        <taxon>Candidatus Kaiseribacteriota</taxon>
    </lineage>
</organism>
<dbReference type="PANTHER" id="PTHR43450">
    <property type="entry name" value="ASPARTYL-TRNA SYNTHETASE"/>
    <property type="match status" value="1"/>
</dbReference>
<evidence type="ECO:0000256" key="7">
    <source>
        <dbReference type="ARBA" id="ARBA00022917"/>
    </source>
</evidence>
<dbReference type="InterPro" id="IPR045864">
    <property type="entry name" value="aa-tRNA-synth_II/BPL/LPL"/>
</dbReference>
<feature type="binding site" evidence="9">
    <location>
        <position position="361"/>
    </location>
    <ligand>
        <name>ATP</name>
        <dbReference type="ChEBI" id="CHEBI:30616"/>
    </ligand>
</feature>
<evidence type="ECO:0000313" key="12">
    <source>
        <dbReference type="Proteomes" id="UP000176377"/>
    </source>
</evidence>
<comment type="similarity">
    <text evidence="2 9">Belongs to the class-II aminoacyl-tRNA synthetase family. Type 2 subfamily.</text>
</comment>
<dbReference type="AlphaFoldDB" id="A0A1F6D8L9"/>
<sequence length="441" mass="49821">MERTLISDLKAHVGESVTINGWVSVRRDQGKMVFFDIRDRSGTIQGVVLPKSEAITIAKETSVESAVAMTGIVNQRPEKNILADKQNGDIELQIEGIEILNAAHTLPFELDVELNLDTHLDNLPLTLKSERTRQIFMLQASILDAYRNSLKARGFTEFVAPAIVGGDAEGGSAVFKLEYFKEQSAYLATSPQFYKQIMTGAFERTFTIAKVFRAEKSATTRHISEITQMDFEMGFIKDEREVMKELQTTIQDVVKGVGERHPEIFAAFKTSVPLAPEKFPVFTLEEAQSLVAMEYDRAIEDNSDMSPEDERQICEYAKEKFGSDFVFITRFPTAKRAFYTYEDPSEAPLSRGFDLLFRGLEINSGAQRIHDYDSLIERIKERGMDPAKFAYYLQTFKYGIPPHGGCSTGLERFTGRMLELVNIKESTAFPRDMTRIDGRLA</sequence>
<evidence type="ECO:0000256" key="1">
    <source>
        <dbReference type="ARBA" id="ARBA00004496"/>
    </source>
</evidence>
<evidence type="ECO:0000256" key="6">
    <source>
        <dbReference type="ARBA" id="ARBA00022840"/>
    </source>
</evidence>
<keyword evidence="6 9" id="KW-0067">ATP-binding</keyword>
<feature type="binding site" evidence="9">
    <location>
        <position position="169"/>
    </location>
    <ligand>
        <name>L-aspartate</name>
        <dbReference type="ChEBI" id="CHEBI:29991"/>
    </ligand>
</feature>
<feature type="binding site" evidence="9">
    <location>
        <begin position="409"/>
        <end position="412"/>
    </location>
    <ligand>
        <name>ATP</name>
        <dbReference type="ChEBI" id="CHEBI:30616"/>
    </ligand>
</feature>
<feature type="region of interest" description="Aspartate" evidence="9">
    <location>
        <begin position="192"/>
        <end position="195"/>
    </location>
</feature>
<feature type="binding site" evidence="9">
    <location>
        <position position="213"/>
    </location>
    <ligand>
        <name>L-aspartate</name>
        <dbReference type="ChEBI" id="CHEBI:29991"/>
    </ligand>
</feature>
<dbReference type="InterPro" id="IPR004365">
    <property type="entry name" value="NA-bd_OB_tRNA"/>
</dbReference>
<feature type="binding site" evidence="9">
    <location>
        <begin position="213"/>
        <end position="215"/>
    </location>
    <ligand>
        <name>ATP</name>
        <dbReference type="ChEBI" id="CHEBI:30616"/>
    </ligand>
</feature>
<dbReference type="EMBL" id="MFLA01000045">
    <property type="protein sequence ID" value="OGG57803.1"/>
    <property type="molecule type" value="Genomic_DNA"/>
</dbReference>
<dbReference type="NCBIfam" id="NF003483">
    <property type="entry name" value="PRK05159.1"/>
    <property type="match status" value="1"/>
</dbReference>
<accession>A0A1F6D8L9</accession>
<gene>
    <name evidence="9" type="primary">aspS</name>
    <name evidence="11" type="ORF">A2765_05215</name>
</gene>
<keyword evidence="5 9" id="KW-0547">Nucleotide-binding</keyword>
<evidence type="ECO:0000313" key="11">
    <source>
        <dbReference type="EMBL" id="OGG57803.1"/>
    </source>
</evidence>
<feature type="binding site" evidence="9">
    <location>
        <position position="368"/>
    </location>
    <ligand>
        <name>L-aspartate</name>
        <dbReference type="ChEBI" id="CHEBI:29991"/>
    </ligand>
</feature>
<dbReference type="Pfam" id="PF00152">
    <property type="entry name" value="tRNA-synt_2"/>
    <property type="match status" value="1"/>
</dbReference>
<dbReference type="GO" id="GO:0003723">
    <property type="term" value="F:RNA binding"/>
    <property type="evidence" value="ECO:0007669"/>
    <property type="project" value="TreeGrafter"/>
</dbReference>
<name>A0A1F6D8L9_9BACT</name>
<dbReference type="Gene3D" id="3.30.930.10">
    <property type="entry name" value="Bira Bifunctional Protein, Domain 2"/>
    <property type="match status" value="1"/>
</dbReference>
<evidence type="ECO:0000256" key="2">
    <source>
        <dbReference type="ARBA" id="ARBA00005312"/>
    </source>
</evidence>
<dbReference type="Pfam" id="PF01336">
    <property type="entry name" value="tRNA_anti-codon"/>
    <property type="match status" value="1"/>
</dbReference>
<dbReference type="GO" id="GO:0005829">
    <property type="term" value="C:cytosol"/>
    <property type="evidence" value="ECO:0007669"/>
    <property type="project" value="TreeGrafter"/>
</dbReference>
<dbReference type="InterPro" id="IPR004364">
    <property type="entry name" value="Aa-tRNA-synt_II"/>
</dbReference>
<dbReference type="GO" id="GO:0005524">
    <property type="term" value="F:ATP binding"/>
    <property type="evidence" value="ECO:0007669"/>
    <property type="project" value="UniProtKB-UniRule"/>
</dbReference>
<comment type="function">
    <text evidence="9">Catalyzes the attachment of L-aspartate to tRNA(Asp) in a two-step reaction: L-aspartate is first activated by ATP to form Asp-AMP and then transferred to the acceptor end of tRNA(Asp).</text>
</comment>
<evidence type="ECO:0000256" key="3">
    <source>
        <dbReference type="ARBA" id="ARBA00022490"/>
    </source>
</evidence>
<dbReference type="SUPFAM" id="SSF50249">
    <property type="entry name" value="Nucleic acid-binding proteins"/>
    <property type="match status" value="1"/>
</dbReference>
<evidence type="ECO:0000256" key="8">
    <source>
        <dbReference type="ARBA" id="ARBA00023146"/>
    </source>
</evidence>
<reference evidence="11 12" key="1">
    <citation type="journal article" date="2016" name="Nat. Commun.">
        <title>Thousands of microbial genomes shed light on interconnected biogeochemical processes in an aquifer system.</title>
        <authorList>
            <person name="Anantharaman K."/>
            <person name="Brown C.T."/>
            <person name="Hug L.A."/>
            <person name="Sharon I."/>
            <person name="Castelle C.J."/>
            <person name="Probst A.J."/>
            <person name="Thomas B.C."/>
            <person name="Singh A."/>
            <person name="Wilkins M.J."/>
            <person name="Karaoz U."/>
            <person name="Brodie E.L."/>
            <person name="Williams K.H."/>
            <person name="Hubbard S.S."/>
            <person name="Banfield J.F."/>
        </authorList>
    </citation>
    <scope>NUCLEOTIDE SEQUENCE [LARGE SCALE GENOMIC DNA]</scope>
</reference>
<dbReference type="GO" id="GO:0004815">
    <property type="term" value="F:aspartate-tRNA ligase activity"/>
    <property type="evidence" value="ECO:0007669"/>
    <property type="project" value="UniProtKB-UniRule"/>
</dbReference>
<comment type="subcellular location">
    <subcellularLocation>
        <location evidence="1 9">Cytoplasm</location>
    </subcellularLocation>
</comment>
<keyword evidence="7 9" id="KW-0648">Protein biosynthesis</keyword>
<keyword evidence="3 9" id="KW-0963">Cytoplasm</keyword>
<feature type="domain" description="Aminoacyl-transfer RNA synthetases class-II family profile" evidence="10">
    <location>
        <begin position="136"/>
        <end position="430"/>
    </location>
</feature>
<dbReference type="PANTHER" id="PTHR43450:SF1">
    <property type="entry name" value="ASPARTATE--TRNA LIGASE, CYTOPLASMIC"/>
    <property type="match status" value="1"/>
</dbReference>
<evidence type="ECO:0000256" key="4">
    <source>
        <dbReference type="ARBA" id="ARBA00022598"/>
    </source>
</evidence>
<comment type="caution">
    <text evidence="9">Lacks conserved residue(s) required for the propagation of feature annotation.</text>
</comment>
<comment type="subunit">
    <text evidence="9">Homodimer.</text>
</comment>
<dbReference type="SUPFAM" id="SSF55681">
    <property type="entry name" value="Class II aaRS and biotin synthetases"/>
    <property type="match status" value="1"/>
</dbReference>
<protein>
    <recommendedName>
        <fullName evidence="9">Aspartate--tRNA ligase</fullName>
        <ecNumber evidence="9">6.1.1.12</ecNumber>
    </recommendedName>
    <alternativeName>
        <fullName evidence="9">Aspartyl-tRNA synthetase</fullName>
        <shortName evidence="9">AspRS</shortName>
    </alternativeName>
</protein>
<evidence type="ECO:0000256" key="9">
    <source>
        <dbReference type="HAMAP-Rule" id="MF_02075"/>
    </source>
</evidence>
<dbReference type="HAMAP" id="MF_02075">
    <property type="entry name" value="Asp_tRNA_synth_type2"/>
    <property type="match status" value="1"/>
</dbReference>
<keyword evidence="8 9" id="KW-0030">Aminoacyl-tRNA synthetase</keyword>
<dbReference type="GO" id="GO:0006422">
    <property type="term" value="P:aspartyl-tRNA aminoacylation"/>
    <property type="evidence" value="ECO:0007669"/>
    <property type="project" value="UniProtKB-UniRule"/>
</dbReference>
<dbReference type="InterPro" id="IPR006195">
    <property type="entry name" value="aa-tRNA-synth_II"/>
</dbReference>
<dbReference type="Proteomes" id="UP000176377">
    <property type="component" value="Unassembled WGS sequence"/>
</dbReference>
<comment type="caution">
    <text evidence="11">The sequence shown here is derived from an EMBL/GenBank/DDBJ whole genome shotgun (WGS) entry which is preliminary data.</text>
</comment>
<dbReference type="PROSITE" id="PS50862">
    <property type="entry name" value="AA_TRNA_LIGASE_II"/>
    <property type="match status" value="1"/>
</dbReference>
<evidence type="ECO:0000256" key="5">
    <source>
        <dbReference type="ARBA" id="ARBA00022741"/>
    </source>
</evidence>
<dbReference type="InterPro" id="IPR004523">
    <property type="entry name" value="Asp-tRNA_synthase_2"/>
</dbReference>
<dbReference type="InterPro" id="IPR002312">
    <property type="entry name" value="Asp/Asn-tRNA-synth_IIb"/>
</dbReference>
<dbReference type="PRINTS" id="PR01042">
    <property type="entry name" value="TRNASYNTHASP"/>
</dbReference>
<evidence type="ECO:0000259" key="10">
    <source>
        <dbReference type="PROSITE" id="PS50862"/>
    </source>
</evidence>
<keyword evidence="4 9" id="KW-0436">Ligase</keyword>
<dbReference type="Gene3D" id="2.40.50.140">
    <property type="entry name" value="Nucleic acid-binding proteins"/>
    <property type="match status" value="1"/>
</dbReference>
<dbReference type="EC" id="6.1.1.12" evidence="9"/>
<proteinExistence type="inferred from homology"/>
<feature type="binding site" evidence="9">
    <location>
        <position position="364"/>
    </location>
    <ligand>
        <name>L-aspartate</name>
        <dbReference type="ChEBI" id="CHEBI:29991"/>
    </ligand>
</feature>